<dbReference type="RefSeq" id="WP_058897711.1">
    <property type="nucleotide sequence ID" value="NZ_CP013068.1"/>
</dbReference>
<feature type="transmembrane region" description="Helical" evidence="1">
    <location>
        <begin position="241"/>
        <end position="260"/>
    </location>
</feature>
<keyword evidence="1" id="KW-0472">Membrane</keyword>
<dbReference type="PIRSF" id="PIRSF038991">
    <property type="entry name" value="Protein_AbrB"/>
    <property type="match status" value="1"/>
</dbReference>
<feature type="transmembrane region" description="Helical" evidence="1">
    <location>
        <begin position="304"/>
        <end position="322"/>
    </location>
</feature>
<dbReference type="InterPro" id="IPR007820">
    <property type="entry name" value="AbrB_fam"/>
</dbReference>
<dbReference type="PANTHER" id="PTHR38457:SF1">
    <property type="entry name" value="REGULATOR ABRB-RELATED"/>
    <property type="match status" value="1"/>
</dbReference>
<accession>A0A0U3PDM7</accession>
<feature type="transmembrane region" description="Helical" evidence="1">
    <location>
        <begin position="267"/>
        <end position="298"/>
    </location>
</feature>
<feature type="transmembrane region" description="Helical" evidence="1">
    <location>
        <begin position="97"/>
        <end position="117"/>
    </location>
</feature>
<proteinExistence type="predicted"/>
<keyword evidence="2" id="KW-0560">Oxidoreductase</keyword>
<dbReference type="Proteomes" id="UP000064921">
    <property type="component" value="Chromosome"/>
</dbReference>
<keyword evidence="1" id="KW-0812">Transmembrane</keyword>
<dbReference type="eggNOG" id="COG3180">
    <property type="taxonomic scope" value="Bacteria"/>
</dbReference>
<evidence type="ECO:0000313" key="2">
    <source>
        <dbReference type="EMBL" id="ALV25692.1"/>
    </source>
</evidence>
<feature type="transmembrane region" description="Helical" evidence="1">
    <location>
        <begin position="159"/>
        <end position="178"/>
    </location>
</feature>
<dbReference type="STRING" id="121719.APZ00_00225"/>
<feature type="transmembrane region" description="Helical" evidence="1">
    <location>
        <begin position="42"/>
        <end position="60"/>
    </location>
</feature>
<dbReference type="EMBL" id="CP013068">
    <property type="protein sequence ID" value="ALV25692.1"/>
    <property type="molecule type" value="Genomic_DNA"/>
</dbReference>
<keyword evidence="1" id="KW-1133">Transmembrane helix</keyword>
<dbReference type="KEGG" id="pphr:APZ00_00225"/>
<dbReference type="GO" id="GO:0010468">
    <property type="term" value="P:regulation of gene expression"/>
    <property type="evidence" value="ECO:0007669"/>
    <property type="project" value="InterPro"/>
</dbReference>
<feature type="transmembrane region" description="Helical" evidence="1">
    <location>
        <begin position="217"/>
        <end position="235"/>
    </location>
</feature>
<protein>
    <submittedName>
        <fullName evidence="2">Ammonia monooxygenase</fullName>
    </submittedName>
</protein>
<dbReference type="PANTHER" id="PTHR38457">
    <property type="entry name" value="REGULATOR ABRB-RELATED"/>
    <property type="match status" value="1"/>
</dbReference>
<sequence>MTSSQIDAEPTVSRRTALAQFCLTIAIGGAGAAGFNWLGLPAAWLSGAMIVVAAATFAGLRAKFPTGIQPPLYTLLGMTMGSGVTPDVVHRIGDWPVSLAGLAVVVALVMLATYVFLRQLCGWTKEEAYFAAIPGALTFVMAVASDRRTDVTRFSTAHIIRLFFLVAALPLFIGQAGGAGMGGSAEAAPVPLQDTALGLVICVAASFAAVRLRIPGGWLTGAFFASALASGTGFLDTHVPDWALIPCFVILGASIGIRFCEISPAMLLRLLAASVGAFAVGLTVSVVGALAVALTLGIPAGQVLLAYAPGGLEVMMLLAYLLDMDPAFVAAHQLARYIALILILPPVTLAVLGRSPRGGA</sequence>
<reference evidence="2 3" key="1">
    <citation type="submission" date="2015-10" db="EMBL/GenBank/DDBJ databases">
        <title>The world's first case of liver abscess caused by Pannonibacter phragmitetus.</title>
        <authorList>
            <person name="Ming D."/>
            <person name="Wang M."/>
            <person name="Zhou Y."/>
            <person name="Jiang T."/>
            <person name="Hu S."/>
        </authorList>
    </citation>
    <scope>NUCLEOTIDE SEQUENCE [LARGE SCALE GENOMIC DNA]</scope>
    <source>
        <strain evidence="2 3">31801</strain>
    </source>
</reference>
<evidence type="ECO:0000313" key="3">
    <source>
        <dbReference type="Proteomes" id="UP000064921"/>
    </source>
</evidence>
<dbReference type="GO" id="GO:0016020">
    <property type="term" value="C:membrane"/>
    <property type="evidence" value="ECO:0007669"/>
    <property type="project" value="InterPro"/>
</dbReference>
<dbReference type="Pfam" id="PF05145">
    <property type="entry name" value="AbrB"/>
    <property type="match status" value="1"/>
</dbReference>
<keyword evidence="3" id="KW-1185">Reference proteome</keyword>
<organism evidence="2 3">
    <name type="scientific">Pannonibacter phragmitetus</name>
    <dbReference type="NCBI Taxonomy" id="121719"/>
    <lineage>
        <taxon>Bacteria</taxon>
        <taxon>Pseudomonadati</taxon>
        <taxon>Pseudomonadota</taxon>
        <taxon>Alphaproteobacteria</taxon>
        <taxon>Hyphomicrobiales</taxon>
        <taxon>Stappiaceae</taxon>
        <taxon>Pannonibacter</taxon>
    </lineage>
</organism>
<gene>
    <name evidence="2" type="ORF">APZ00_00225</name>
</gene>
<feature type="transmembrane region" description="Helical" evidence="1">
    <location>
        <begin position="334"/>
        <end position="353"/>
    </location>
</feature>
<feature type="transmembrane region" description="Helical" evidence="1">
    <location>
        <begin position="190"/>
        <end position="210"/>
    </location>
</feature>
<dbReference type="GO" id="GO:0004497">
    <property type="term" value="F:monooxygenase activity"/>
    <property type="evidence" value="ECO:0007669"/>
    <property type="project" value="UniProtKB-KW"/>
</dbReference>
<dbReference type="AlphaFoldDB" id="A0A0U3PDM7"/>
<name>A0A0U3PDM7_9HYPH</name>
<feature type="transmembrane region" description="Helical" evidence="1">
    <location>
        <begin position="129"/>
        <end position="147"/>
    </location>
</feature>
<keyword evidence="2" id="KW-0503">Monooxygenase</keyword>
<evidence type="ECO:0000256" key="1">
    <source>
        <dbReference type="SAM" id="Phobius"/>
    </source>
</evidence>